<name>A0ABZ1B4T2_9ACTN</name>
<evidence type="ECO:0000256" key="3">
    <source>
        <dbReference type="ARBA" id="ARBA00022741"/>
    </source>
</evidence>
<gene>
    <name evidence="7" type="ORF">U6N30_03580</name>
</gene>
<feature type="region of interest" description="Disordered" evidence="6">
    <location>
        <begin position="72"/>
        <end position="126"/>
    </location>
</feature>
<evidence type="ECO:0000256" key="6">
    <source>
        <dbReference type="SAM" id="MobiDB-lite"/>
    </source>
</evidence>
<feature type="compositionally biased region" description="Low complexity" evidence="6">
    <location>
        <begin position="72"/>
        <end position="81"/>
    </location>
</feature>
<organism evidence="7 8">
    <name type="scientific">Blastococcus brunescens</name>
    <dbReference type="NCBI Taxonomy" id="1564165"/>
    <lineage>
        <taxon>Bacteria</taxon>
        <taxon>Bacillati</taxon>
        <taxon>Actinomycetota</taxon>
        <taxon>Actinomycetes</taxon>
        <taxon>Geodermatophilales</taxon>
        <taxon>Geodermatophilaceae</taxon>
        <taxon>Blastococcus</taxon>
    </lineage>
</organism>
<keyword evidence="3" id="KW-0547">Nucleotide-binding</keyword>
<evidence type="ECO:0000313" key="8">
    <source>
        <dbReference type="Proteomes" id="UP001324287"/>
    </source>
</evidence>
<comment type="subcellular location">
    <subcellularLocation>
        <location evidence="1">Cell membrane</location>
        <topology evidence="1">Peripheral membrane protein</topology>
    </subcellularLocation>
</comment>
<feature type="compositionally biased region" description="Polar residues" evidence="6">
    <location>
        <begin position="97"/>
        <end position="116"/>
    </location>
</feature>
<reference evidence="7 8" key="1">
    <citation type="submission" date="2023-12" db="EMBL/GenBank/DDBJ databases">
        <title>Blastococcus brunescens sp. nov., an actonobacterium isolated from sandstone collected in sahara desert.</title>
        <authorList>
            <person name="Gtari M."/>
            <person name="Ghodhbane F."/>
        </authorList>
    </citation>
    <scope>NUCLEOTIDE SEQUENCE [LARGE SCALE GENOMIC DNA]</scope>
    <source>
        <strain evidence="7 8">BMG 8361</strain>
    </source>
</reference>
<keyword evidence="8" id="KW-1185">Reference proteome</keyword>
<evidence type="ECO:0000256" key="5">
    <source>
        <dbReference type="ARBA" id="ARBA00023251"/>
    </source>
</evidence>
<dbReference type="PANTHER" id="PTHR42711:SF19">
    <property type="entry name" value="DOXORUBICIN RESISTANCE ATP-BINDING PROTEIN DRRA"/>
    <property type="match status" value="1"/>
</dbReference>
<keyword evidence="4" id="KW-0067">ATP-binding</keyword>
<evidence type="ECO:0000313" key="7">
    <source>
        <dbReference type="EMBL" id="WRL64838.1"/>
    </source>
</evidence>
<evidence type="ECO:0000256" key="4">
    <source>
        <dbReference type="ARBA" id="ARBA00022840"/>
    </source>
</evidence>
<keyword evidence="5" id="KW-0046">Antibiotic resistance</keyword>
<dbReference type="SUPFAM" id="SSF52540">
    <property type="entry name" value="P-loop containing nucleoside triphosphate hydrolases"/>
    <property type="match status" value="1"/>
</dbReference>
<proteinExistence type="predicted"/>
<dbReference type="InterPro" id="IPR027417">
    <property type="entry name" value="P-loop_NTPase"/>
</dbReference>
<sequence>MAGGTSVLLTTQYLEEAEELADDVCVLDDGRVVARGTPSELTAAIGGDRLEMVVSDPGRAREAARLAERVAGGAPPTAPLGTGSGWSCRSPGGTASWARSSARWTRPGSPSTTSSCARPRWTRPTC</sequence>
<evidence type="ECO:0008006" key="9">
    <source>
        <dbReference type="Google" id="ProtNLM"/>
    </source>
</evidence>
<dbReference type="PANTHER" id="PTHR42711">
    <property type="entry name" value="ABC TRANSPORTER ATP-BINDING PROTEIN"/>
    <property type="match status" value="1"/>
</dbReference>
<evidence type="ECO:0000256" key="1">
    <source>
        <dbReference type="ARBA" id="ARBA00004202"/>
    </source>
</evidence>
<evidence type="ECO:0000256" key="2">
    <source>
        <dbReference type="ARBA" id="ARBA00022448"/>
    </source>
</evidence>
<dbReference type="Proteomes" id="UP001324287">
    <property type="component" value="Chromosome"/>
</dbReference>
<protein>
    <recommendedName>
        <fullName evidence="9">ABC transporter domain-containing protein</fullName>
    </recommendedName>
</protein>
<accession>A0ABZ1B4T2</accession>
<dbReference type="Gene3D" id="3.40.50.300">
    <property type="entry name" value="P-loop containing nucleotide triphosphate hydrolases"/>
    <property type="match status" value="1"/>
</dbReference>
<dbReference type="InterPro" id="IPR050763">
    <property type="entry name" value="ABC_transporter_ATP-binding"/>
</dbReference>
<keyword evidence="2" id="KW-0813">Transport</keyword>
<dbReference type="RefSeq" id="WP_324276163.1">
    <property type="nucleotide sequence ID" value="NZ_CP141261.1"/>
</dbReference>
<dbReference type="EMBL" id="CP141261">
    <property type="protein sequence ID" value="WRL64838.1"/>
    <property type="molecule type" value="Genomic_DNA"/>
</dbReference>